<dbReference type="PANTHER" id="PTHR42973:SF25">
    <property type="entry name" value="PHOSPHOMEVALONATE KINASE"/>
    <property type="match status" value="1"/>
</dbReference>
<evidence type="ECO:0000313" key="7">
    <source>
        <dbReference type="EMBL" id="KAF4953633.1"/>
    </source>
</evidence>
<reference evidence="7" key="1">
    <citation type="journal article" date="2020" name="BMC Genomics">
        <title>Correction to: Identification and distribution of gene clusters required for synthesis of sphingolipid metabolism inhibitors in diverse species of the filamentous fungus Fusarium.</title>
        <authorList>
            <person name="Kim H.S."/>
            <person name="Lohmar J.M."/>
            <person name="Busman M."/>
            <person name="Brown D.W."/>
            <person name="Naumann T.A."/>
            <person name="Divon H.H."/>
            <person name="Lysoe E."/>
            <person name="Uhlig S."/>
            <person name="Proctor R.H."/>
        </authorList>
    </citation>
    <scope>NUCLEOTIDE SEQUENCE</scope>
    <source>
        <strain evidence="7">NRRL 45417</strain>
    </source>
</reference>
<dbReference type="Proteomes" id="UP000604273">
    <property type="component" value="Unassembled WGS sequence"/>
</dbReference>
<gene>
    <name evidence="7" type="ORF">FGADI_5969</name>
</gene>
<sequence>MQRPCFNIKDGVNIWNTASDMCKAALHQNEYRNWNPFIVVFPLNQRHRAAALKFAAPHRLCIATAGTGHEYNNRKSCPTGGILIRTVLLKNKEFLPAWIKDPAVAPAGAFRYGNGCIFAEMHAFSAKYDRVVASRWCSTVSMTGYHLGGGHGPFAPSMGLGVDNVLEIEVLQVGRNSHGQIVVHRKIASRHRNPQLLWVMRGDGGGVWGVIPSMTLRSHAVPDGGLSRPFMSQTGTFCPGSKRKFGYEWLREMWPRFAEWQLKYKKGDRCKATWTFNFEYFYTGGQKEQEYFIFRDSLKDVLQTKSTQEDNFNSTFDYLLSIPPNKFQISVMNPLPASHEPSDDATGSQNSVLVSHQDMATKFASTMMDVLDICVNSLKTPDKTSPDPMGYRCGFHYFYTSITGNLGRAQPGDTAISTGLRSGLILWNLRTLSAKQCEDTIYKLGKTSCFSESSHVMHNWTDRYWGEKKHKQLLAVKRAHDPGNLFWCHHCVGDDPNDAYGDPLDISGTDENRGNTMDKILKDRDKQDDDAKDPSVGKDRQVNGDNGKAREADAGRRGENE</sequence>
<dbReference type="EMBL" id="JABFAI010000135">
    <property type="protein sequence ID" value="KAF4953633.1"/>
    <property type="molecule type" value="Genomic_DNA"/>
</dbReference>
<dbReference type="AlphaFoldDB" id="A0A8H4T974"/>
<evidence type="ECO:0000256" key="1">
    <source>
        <dbReference type="ARBA" id="ARBA00005466"/>
    </source>
</evidence>
<dbReference type="InterPro" id="IPR006094">
    <property type="entry name" value="Oxid_FAD_bind_N"/>
</dbReference>
<name>A0A8H4T974_9HYPO</name>
<comment type="caution">
    <text evidence="7">The sequence shown here is derived from an EMBL/GenBank/DDBJ whole genome shotgun (WGS) entry which is preliminary data.</text>
</comment>
<comment type="similarity">
    <text evidence="1">Belongs to the oxygen-dependent FAD-linked oxidoreductase family.</text>
</comment>
<feature type="domain" description="FAD-binding PCMH-type" evidence="6">
    <location>
        <begin position="32"/>
        <end position="221"/>
    </location>
</feature>
<evidence type="ECO:0000256" key="4">
    <source>
        <dbReference type="ARBA" id="ARBA00023002"/>
    </source>
</evidence>
<dbReference type="InterPro" id="IPR012951">
    <property type="entry name" value="BBE"/>
</dbReference>
<dbReference type="InterPro" id="IPR016169">
    <property type="entry name" value="FAD-bd_PCMH_sub2"/>
</dbReference>
<reference evidence="7" key="2">
    <citation type="submission" date="2020-05" db="EMBL/GenBank/DDBJ databases">
        <authorList>
            <person name="Kim H.-S."/>
            <person name="Proctor R.H."/>
            <person name="Brown D.W."/>
        </authorList>
    </citation>
    <scope>NUCLEOTIDE SEQUENCE</scope>
    <source>
        <strain evidence="7">NRRL 45417</strain>
    </source>
</reference>
<dbReference type="Pfam" id="PF08031">
    <property type="entry name" value="BBE"/>
    <property type="match status" value="1"/>
</dbReference>
<dbReference type="Gene3D" id="3.30.465.10">
    <property type="match status" value="1"/>
</dbReference>
<dbReference type="OrthoDB" id="9983560at2759"/>
<keyword evidence="3" id="KW-0274">FAD</keyword>
<keyword evidence="8" id="KW-1185">Reference proteome</keyword>
<evidence type="ECO:0000313" key="8">
    <source>
        <dbReference type="Proteomes" id="UP000604273"/>
    </source>
</evidence>
<dbReference type="GO" id="GO:0071949">
    <property type="term" value="F:FAD binding"/>
    <property type="evidence" value="ECO:0007669"/>
    <property type="project" value="InterPro"/>
</dbReference>
<dbReference type="PANTHER" id="PTHR42973">
    <property type="entry name" value="BINDING OXIDOREDUCTASE, PUTATIVE (AFU_ORTHOLOGUE AFUA_1G17690)-RELATED"/>
    <property type="match status" value="1"/>
</dbReference>
<dbReference type="InterPro" id="IPR016166">
    <property type="entry name" value="FAD-bd_PCMH"/>
</dbReference>
<protein>
    <recommendedName>
        <fullName evidence="6">FAD-binding PCMH-type domain-containing protein</fullName>
    </recommendedName>
</protein>
<feature type="region of interest" description="Disordered" evidence="5">
    <location>
        <begin position="502"/>
        <end position="561"/>
    </location>
</feature>
<dbReference type="Pfam" id="PF01565">
    <property type="entry name" value="FAD_binding_4"/>
    <property type="match status" value="1"/>
</dbReference>
<dbReference type="InterPro" id="IPR036318">
    <property type="entry name" value="FAD-bd_PCMH-like_sf"/>
</dbReference>
<keyword evidence="4" id="KW-0560">Oxidoreductase</keyword>
<evidence type="ECO:0000256" key="5">
    <source>
        <dbReference type="SAM" id="MobiDB-lite"/>
    </source>
</evidence>
<dbReference type="SUPFAM" id="SSF56176">
    <property type="entry name" value="FAD-binding/transporter-associated domain-like"/>
    <property type="match status" value="1"/>
</dbReference>
<keyword evidence="2" id="KW-0285">Flavoprotein</keyword>
<evidence type="ECO:0000256" key="3">
    <source>
        <dbReference type="ARBA" id="ARBA00022827"/>
    </source>
</evidence>
<proteinExistence type="inferred from homology"/>
<organism evidence="7 8">
    <name type="scientific">Fusarium gaditjirri</name>
    <dbReference type="NCBI Taxonomy" id="282569"/>
    <lineage>
        <taxon>Eukaryota</taxon>
        <taxon>Fungi</taxon>
        <taxon>Dikarya</taxon>
        <taxon>Ascomycota</taxon>
        <taxon>Pezizomycotina</taxon>
        <taxon>Sordariomycetes</taxon>
        <taxon>Hypocreomycetidae</taxon>
        <taxon>Hypocreales</taxon>
        <taxon>Nectriaceae</taxon>
        <taxon>Fusarium</taxon>
        <taxon>Fusarium nisikadoi species complex</taxon>
    </lineage>
</organism>
<dbReference type="PROSITE" id="PS51387">
    <property type="entry name" value="FAD_PCMH"/>
    <property type="match status" value="1"/>
</dbReference>
<feature type="compositionally biased region" description="Basic and acidic residues" evidence="5">
    <location>
        <begin position="519"/>
        <end position="561"/>
    </location>
</feature>
<dbReference type="GO" id="GO:0016491">
    <property type="term" value="F:oxidoreductase activity"/>
    <property type="evidence" value="ECO:0007669"/>
    <property type="project" value="UniProtKB-KW"/>
</dbReference>
<accession>A0A8H4T974</accession>
<dbReference type="InterPro" id="IPR050416">
    <property type="entry name" value="FAD-linked_Oxidoreductase"/>
</dbReference>
<evidence type="ECO:0000256" key="2">
    <source>
        <dbReference type="ARBA" id="ARBA00022630"/>
    </source>
</evidence>
<evidence type="ECO:0000259" key="6">
    <source>
        <dbReference type="PROSITE" id="PS51387"/>
    </source>
</evidence>